<dbReference type="SUPFAM" id="SSF55298">
    <property type="entry name" value="YjgF-like"/>
    <property type="match status" value="1"/>
</dbReference>
<dbReference type="CDD" id="cd06153">
    <property type="entry name" value="YjgF_YER057c_UK114_like_5"/>
    <property type="match status" value="1"/>
</dbReference>
<name>A0ABT7N8Y1_9BURK</name>
<feature type="domain" description="Chorismatase FkbO/Hyg5-like N-terminal" evidence="1">
    <location>
        <begin position="63"/>
        <end position="186"/>
    </location>
</feature>
<gene>
    <name evidence="2" type="ORF">QTH91_07775</name>
</gene>
<dbReference type="RefSeq" id="WP_286659411.1">
    <property type="nucleotide sequence ID" value="NZ_JASZYV010000001.1"/>
</dbReference>
<reference evidence="2" key="1">
    <citation type="submission" date="2023-06" db="EMBL/GenBank/DDBJ databases">
        <authorList>
            <person name="Jiang Y."/>
            <person name="Liu Q."/>
        </authorList>
    </citation>
    <scope>NUCLEOTIDE SEQUENCE</scope>
    <source>
        <strain evidence="2">CGMCC 1.12089</strain>
    </source>
</reference>
<dbReference type="InterPro" id="IPR049368">
    <property type="entry name" value="FkbO_Hyg5-like_N"/>
</dbReference>
<evidence type="ECO:0000313" key="2">
    <source>
        <dbReference type="EMBL" id="MDM0044373.1"/>
    </source>
</evidence>
<dbReference type="Gene3D" id="3.30.1330.40">
    <property type="entry name" value="RutC-like"/>
    <property type="match status" value="1"/>
</dbReference>
<dbReference type="Proteomes" id="UP001174908">
    <property type="component" value="Unassembled WGS sequence"/>
</dbReference>
<evidence type="ECO:0000259" key="1">
    <source>
        <dbReference type="Pfam" id="PF21168"/>
    </source>
</evidence>
<dbReference type="InterPro" id="IPR006175">
    <property type="entry name" value="YjgF/YER057c/UK114"/>
</dbReference>
<dbReference type="EMBL" id="JASZYV010000001">
    <property type="protein sequence ID" value="MDM0044373.1"/>
    <property type="molecule type" value="Genomic_DNA"/>
</dbReference>
<evidence type="ECO:0000313" key="3">
    <source>
        <dbReference type="Proteomes" id="UP001174908"/>
    </source>
</evidence>
<dbReference type="Pfam" id="PF21168">
    <property type="entry name" value="FkbO_Hyg5-like_N"/>
    <property type="match status" value="1"/>
</dbReference>
<protein>
    <recommendedName>
        <fullName evidence="1">Chorismatase FkbO/Hyg5-like N-terminal domain-containing protein</fullName>
    </recommendedName>
</protein>
<dbReference type="Pfam" id="PF01042">
    <property type="entry name" value="Ribonuc_L-PSP"/>
    <property type="match status" value="1"/>
</dbReference>
<organism evidence="2 3">
    <name type="scientific">Variovorax dokdonensis</name>
    <dbReference type="NCBI Taxonomy" id="344883"/>
    <lineage>
        <taxon>Bacteria</taxon>
        <taxon>Pseudomonadati</taxon>
        <taxon>Pseudomonadota</taxon>
        <taxon>Betaproteobacteria</taxon>
        <taxon>Burkholderiales</taxon>
        <taxon>Comamonadaceae</taxon>
        <taxon>Variovorax</taxon>
    </lineage>
</organism>
<keyword evidence="3" id="KW-1185">Reference proteome</keyword>
<sequence length="342" mass="36895">MSVSDTLSFSPLQVRRLPLSQLRGSIDASLPALGALAYGEGGGADWIAPVEATPLGSAPAMADLWQAGAELRSGCAGAARWRSDGQWSLGMIELHEQRQGDLEELAYQGYRQLFDALKQAGTPHLLRLWNYLPRINEDGGGLERYRQFNVGRQRAFTDAGLGVLEGAPAACALGVHRGGLSIRFLAGQRAPVAIENPRQVSAYRYPSDYGPRPPLFSRAALAELGDDQLALFISGTASIVGHASVHPGDVAEQTRETLRNLQAVLDAAHRRCDARYSLDELHLVVYVRHPAQAPTIRDVLVKALGPQAPALRHAVFLEADICRHDLLVEIEAHAVASGALSR</sequence>
<dbReference type="InterPro" id="IPR035959">
    <property type="entry name" value="RutC-like_sf"/>
</dbReference>
<comment type="caution">
    <text evidence="2">The sequence shown here is derived from an EMBL/GenBank/DDBJ whole genome shotgun (WGS) entry which is preliminary data.</text>
</comment>
<accession>A0ABT7N8Y1</accession>
<proteinExistence type="predicted"/>